<reference evidence="1 2" key="1">
    <citation type="journal article" date="2023" name="Sci. Data">
        <title>Genome assembly of the Korean intertidal mud-creeper Batillaria attramentaria.</title>
        <authorList>
            <person name="Patra A.K."/>
            <person name="Ho P.T."/>
            <person name="Jun S."/>
            <person name="Lee S.J."/>
            <person name="Kim Y."/>
            <person name="Won Y.J."/>
        </authorList>
    </citation>
    <scope>NUCLEOTIDE SEQUENCE [LARGE SCALE GENOMIC DNA]</scope>
    <source>
        <strain evidence="1">Wonlab-2016</strain>
    </source>
</reference>
<evidence type="ECO:0000313" key="1">
    <source>
        <dbReference type="EMBL" id="KAK7478823.1"/>
    </source>
</evidence>
<evidence type="ECO:0000313" key="2">
    <source>
        <dbReference type="Proteomes" id="UP001519460"/>
    </source>
</evidence>
<sequence length="116" mass="12902">MIFRLYVAATSSDWGKVVGTDAWEFINSSVLNIIRGQGQGDNSALAMVVHIHHQTQLNAASCTINTTLPKFSELGESLRVRYCVIFLPKPGHMQRNSFVEILWGSTKSTRRPPPTT</sequence>
<protein>
    <submittedName>
        <fullName evidence="1">Uncharacterized protein</fullName>
    </submittedName>
</protein>
<name>A0ABD0JVD6_9CAEN</name>
<gene>
    <name evidence="1" type="ORF">BaRGS_00029922</name>
</gene>
<accession>A0ABD0JVD6</accession>
<organism evidence="1 2">
    <name type="scientific">Batillaria attramentaria</name>
    <dbReference type="NCBI Taxonomy" id="370345"/>
    <lineage>
        <taxon>Eukaryota</taxon>
        <taxon>Metazoa</taxon>
        <taxon>Spiralia</taxon>
        <taxon>Lophotrochozoa</taxon>
        <taxon>Mollusca</taxon>
        <taxon>Gastropoda</taxon>
        <taxon>Caenogastropoda</taxon>
        <taxon>Sorbeoconcha</taxon>
        <taxon>Cerithioidea</taxon>
        <taxon>Batillariidae</taxon>
        <taxon>Batillaria</taxon>
    </lineage>
</organism>
<dbReference type="Proteomes" id="UP001519460">
    <property type="component" value="Unassembled WGS sequence"/>
</dbReference>
<comment type="caution">
    <text evidence="1">The sequence shown here is derived from an EMBL/GenBank/DDBJ whole genome shotgun (WGS) entry which is preliminary data.</text>
</comment>
<dbReference type="AlphaFoldDB" id="A0ABD0JVD6"/>
<keyword evidence="2" id="KW-1185">Reference proteome</keyword>
<dbReference type="EMBL" id="JACVVK020000316">
    <property type="protein sequence ID" value="KAK7478823.1"/>
    <property type="molecule type" value="Genomic_DNA"/>
</dbReference>
<proteinExistence type="predicted"/>